<comment type="caution">
    <text evidence="2">The sequence shown here is derived from an EMBL/GenBank/DDBJ whole genome shotgun (WGS) entry which is preliminary data.</text>
</comment>
<feature type="compositionally biased region" description="Polar residues" evidence="1">
    <location>
        <begin position="109"/>
        <end position="120"/>
    </location>
</feature>
<sequence length="312" mass="34262">MQPFSEQEKRQLLTEIVKHSQIDNHQLYRILGYFNVAPNWYHLALPNGRTLAQCQATLAMIGNEVAAQGTKRKAPDDGQNSECGNGVQPSGSHEHQAQPQPTAAQNPQMNVQHQSAIPTNPQQYQYQPGPPPKKKGRPAYAGRNAMGQQPFNPRALAPMPNQQIVQNGQPSFRPIAPAPQLHPSTITVVEPVVTSGMNQGLMCAPLGQQRGGVMKPHRRYAEMAGQRGGQQALAALSRLPGQVSDRPRSSSEAVPSVSKQEETEQDRSRSVEVIEAKEHIISDEDDTPDKVQQQKNGSPEPSKALRRSQRKV</sequence>
<dbReference type="Proteomes" id="UP000091967">
    <property type="component" value="Unassembled WGS sequence"/>
</dbReference>
<name>A0A1B8AK31_FUSPO</name>
<feature type="compositionally biased region" description="Low complexity" evidence="1">
    <location>
        <begin position="97"/>
        <end position="108"/>
    </location>
</feature>
<gene>
    <name evidence="2" type="ORF">FPOA_07299</name>
</gene>
<evidence type="ECO:0000313" key="3">
    <source>
        <dbReference type="Proteomes" id="UP000091967"/>
    </source>
</evidence>
<dbReference type="AlphaFoldDB" id="A0A1B8AK31"/>
<accession>A0A1B8AK31</accession>
<feature type="region of interest" description="Disordered" evidence="1">
    <location>
        <begin position="239"/>
        <end position="312"/>
    </location>
</feature>
<evidence type="ECO:0000313" key="2">
    <source>
        <dbReference type="EMBL" id="OBS20959.1"/>
    </source>
</evidence>
<feature type="region of interest" description="Disordered" evidence="1">
    <location>
        <begin position="69"/>
        <end position="141"/>
    </location>
</feature>
<organism evidence="2 3">
    <name type="scientific">Fusarium poae</name>
    <dbReference type="NCBI Taxonomy" id="36050"/>
    <lineage>
        <taxon>Eukaryota</taxon>
        <taxon>Fungi</taxon>
        <taxon>Dikarya</taxon>
        <taxon>Ascomycota</taxon>
        <taxon>Pezizomycotina</taxon>
        <taxon>Sordariomycetes</taxon>
        <taxon>Hypocreomycetidae</taxon>
        <taxon>Hypocreales</taxon>
        <taxon>Nectriaceae</taxon>
        <taxon>Fusarium</taxon>
    </lineage>
</organism>
<evidence type="ECO:0000256" key="1">
    <source>
        <dbReference type="SAM" id="MobiDB-lite"/>
    </source>
</evidence>
<protein>
    <submittedName>
        <fullName evidence="2">Uncharacterized protein</fullName>
    </submittedName>
</protein>
<feature type="compositionally biased region" description="Polar residues" evidence="1">
    <location>
        <begin position="78"/>
        <end position="91"/>
    </location>
</feature>
<dbReference type="EMBL" id="LYXU01000003">
    <property type="protein sequence ID" value="OBS20959.1"/>
    <property type="molecule type" value="Genomic_DNA"/>
</dbReference>
<feature type="compositionally biased region" description="Basic and acidic residues" evidence="1">
    <location>
        <begin position="259"/>
        <end position="282"/>
    </location>
</feature>
<feature type="compositionally biased region" description="Polar residues" evidence="1">
    <location>
        <begin position="290"/>
        <end position="299"/>
    </location>
</feature>
<dbReference type="STRING" id="36050.A0A1B8AK31"/>
<dbReference type="OMA" id="GRNAMGQ"/>
<proteinExistence type="predicted"/>
<keyword evidence="3" id="KW-1185">Reference proteome</keyword>
<reference evidence="2 3" key="1">
    <citation type="submission" date="2016-06" db="EMBL/GenBank/DDBJ databases">
        <title>Living apart together: crosstalk between the core and supernumerary genomes in a fungal plant pathogen.</title>
        <authorList>
            <person name="Vanheule A."/>
            <person name="Audenaert K."/>
            <person name="Warris S."/>
            <person name="Van De Geest H."/>
            <person name="Schijlen E."/>
            <person name="Hofte M."/>
            <person name="De Saeger S."/>
            <person name="Haesaert G."/>
            <person name="Waalwijk C."/>
            <person name="Van Der Lee T."/>
        </authorList>
    </citation>
    <scope>NUCLEOTIDE SEQUENCE [LARGE SCALE GENOMIC DNA]</scope>
    <source>
        <strain evidence="2 3">2516</strain>
    </source>
</reference>